<gene>
    <name evidence="3" type="ORF">GSCOC_T00036673001</name>
</gene>
<dbReference type="PANTHER" id="PTHR48049">
    <property type="entry name" value="GLYCOSYLTRANSFERASE"/>
    <property type="match status" value="1"/>
</dbReference>
<protein>
    <recommendedName>
        <fullName evidence="5">UDP-glycosyltransferases domain-containing protein</fullName>
    </recommendedName>
</protein>
<sequence length="221" mass="24800">MGFGARVYQSWVLLQGTQPRSTLTCRSDAQPAQFGSSLRQSHQFPIKEWLNGQNRASVLYVALGSEVPPSQTDISELALELSGVPFFWVLRKPPDFSESESVQLPDKFEERVQVRGMVWKGWVPRLKILSHESIGGFLTHCGWGSTIEGLAFGHPLIMLPFLLDQGLNARTIRSIMVEEEGKIIRDKAKEMSGVAGNKELHDACINKFLELLEDTQHKPKN</sequence>
<dbReference type="SUPFAM" id="SSF53756">
    <property type="entry name" value="UDP-Glycosyltransferase/glycogen phosphorylase"/>
    <property type="match status" value="1"/>
</dbReference>
<reference evidence="4" key="1">
    <citation type="journal article" date="2014" name="Science">
        <title>The coffee genome provides insight into the convergent evolution of caffeine biosynthesis.</title>
        <authorList>
            <person name="Denoeud F."/>
            <person name="Carretero-Paulet L."/>
            <person name="Dereeper A."/>
            <person name="Droc G."/>
            <person name="Guyot R."/>
            <person name="Pietrella M."/>
            <person name="Zheng C."/>
            <person name="Alberti A."/>
            <person name="Anthony F."/>
            <person name="Aprea G."/>
            <person name="Aury J.M."/>
            <person name="Bento P."/>
            <person name="Bernard M."/>
            <person name="Bocs S."/>
            <person name="Campa C."/>
            <person name="Cenci A."/>
            <person name="Combes M.C."/>
            <person name="Crouzillat D."/>
            <person name="Da Silva C."/>
            <person name="Daddiego L."/>
            <person name="De Bellis F."/>
            <person name="Dussert S."/>
            <person name="Garsmeur O."/>
            <person name="Gayraud T."/>
            <person name="Guignon V."/>
            <person name="Jahn K."/>
            <person name="Jamilloux V."/>
            <person name="Joet T."/>
            <person name="Labadie K."/>
            <person name="Lan T."/>
            <person name="Leclercq J."/>
            <person name="Lepelley M."/>
            <person name="Leroy T."/>
            <person name="Li L.T."/>
            <person name="Librado P."/>
            <person name="Lopez L."/>
            <person name="Munoz A."/>
            <person name="Noel B."/>
            <person name="Pallavicini A."/>
            <person name="Perrotta G."/>
            <person name="Poncet V."/>
            <person name="Pot D."/>
            <person name="Priyono X."/>
            <person name="Rigoreau M."/>
            <person name="Rouard M."/>
            <person name="Rozas J."/>
            <person name="Tranchant-Dubreuil C."/>
            <person name="VanBuren R."/>
            <person name="Zhang Q."/>
            <person name="Andrade A.C."/>
            <person name="Argout X."/>
            <person name="Bertrand B."/>
            <person name="de Kochko A."/>
            <person name="Graziosi G."/>
            <person name="Henry R.J."/>
            <person name="Jayarama X."/>
            <person name="Ming R."/>
            <person name="Nagai C."/>
            <person name="Rounsley S."/>
            <person name="Sankoff D."/>
            <person name="Giuliano G."/>
            <person name="Albert V.A."/>
            <person name="Wincker P."/>
            <person name="Lashermes P."/>
        </authorList>
    </citation>
    <scope>NUCLEOTIDE SEQUENCE [LARGE SCALE GENOMIC DNA]</scope>
    <source>
        <strain evidence="4">cv. DH200-94</strain>
    </source>
</reference>
<evidence type="ECO:0008006" key="5">
    <source>
        <dbReference type="Google" id="ProtNLM"/>
    </source>
</evidence>
<dbReference type="GO" id="GO:0035251">
    <property type="term" value="F:UDP-glucosyltransferase activity"/>
    <property type="evidence" value="ECO:0007669"/>
    <property type="project" value="InterPro"/>
</dbReference>
<keyword evidence="2" id="KW-0808">Transferase</keyword>
<dbReference type="Proteomes" id="UP000295252">
    <property type="component" value="Chromosome IX"/>
</dbReference>
<dbReference type="FunFam" id="3.40.50.2000:FF:000037">
    <property type="entry name" value="Glycosyltransferase"/>
    <property type="match status" value="1"/>
</dbReference>
<dbReference type="InterPro" id="IPR002213">
    <property type="entry name" value="UDP_glucos_trans"/>
</dbReference>
<keyword evidence="4" id="KW-1185">Reference proteome</keyword>
<dbReference type="PhylomeDB" id="A0A068U1U7"/>
<dbReference type="EMBL" id="HG739091">
    <property type="protein sequence ID" value="CDP01578.1"/>
    <property type="molecule type" value="Genomic_DNA"/>
</dbReference>
<dbReference type="Gene3D" id="3.40.50.2000">
    <property type="entry name" value="Glycogen Phosphorylase B"/>
    <property type="match status" value="1"/>
</dbReference>
<evidence type="ECO:0000313" key="3">
    <source>
        <dbReference type="EMBL" id="CDP01578.1"/>
    </source>
</evidence>
<organism evidence="3 4">
    <name type="scientific">Coffea canephora</name>
    <name type="common">Robusta coffee</name>
    <dbReference type="NCBI Taxonomy" id="49390"/>
    <lineage>
        <taxon>Eukaryota</taxon>
        <taxon>Viridiplantae</taxon>
        <taxon>Streptophyta</taxon>
        <taxon>Embryophyta</taxon>
        <taxon>Tracheophyta</taxon>
        <taxon>Spermatophyta</taxon>
        <taxon>Magnoliopsida</taxon>
        <taxon>eudicotyledons</taxon>
        <taxon>Gunneridae</taxon>
        <taxon>Pentapetalae</taxon>
        <taxon>asterids</taxon>
        <taxon>lamiids</taxon>
        <taxon>Gentianales</taxon>
        <taxon>Rubiaceae</taxon>
        <taxon>Ixoroideae</taxon>
        <taxon>Gardenieae complex</taxon>
        <taxon>Bertiereae - Coffeeae clade</taxon>
        <taxon>Coffeeae</taxon>
        <taxon>Coffea</taxon>
    </lineage>
</organism>
<dbReference type="Gramene" id="CDP01578">
    <property type="protein sequence ID" value="CDP01578"/>
    <property type="gene ID" value="GSCOC_T00036673001"/>
</dbReference>
<dbReference type="OMA" id="AREMRTI"/>
<name>A0A068U1U7_COFCA</name>
<dbReference type="CDD" id="cd03784">
    <property type="entry name" value="GT1_Gtf-like"/>
    <property type="match status" value="1"/>
</dbReference>
<dbReference type="InParanoid" id="A0A068U1U7"/>
<evidence type="ECO:0000313" key="4">
    <source>
        <dbReference type="Proteomes" id="UP000295252"/>
    </source>
</evidence>
<dbReference type="OrthoDB" id="5835829at2759"/>
<dbReference type="PANTHER" id="PTHR48049:SF60">
    <property type="entry name" value="UDP-GLYCOSYLTRANSFERASE 91B1"/>
    <property type="match status" value="1"/>
</dbReference>
<comment type="similarity">
    <text evidence="1">Belongs to the UDP-glycosyltransferase family.</text>
</comment>
<proteinExistence type="inferred from homology"/>
<accession>A0A068U1U7</accession>
<evidence type="ECO:0000256" key="1">
    <source>
        <dbReference type="ARBA" id="ARBA00009995"/>
    </source>
</evidence>
<dbReference type="InterPro" id="IPR050481">
    <property type="entry name" value="UDP-glycosyltransf_plant"/>
</dbReference>
<dbReference type="Pfam" id="PF00201">
    <property type="entry name" value="UDPGT"/>
    <property type="match status" value="1"/>
</dbReference>
<dbReference type="AlphaFoldDB" id="A0A068U1U7"/>
<evidence type="ECO:0000256" key="2">
    <source>
        <dbReference type="ARBA" id="ARBA00022679"/>
    </source>
</evidence>